<organism evidence="2 3">
    <name type="scientific">Paenactinomyces guangxiensis</name>
    <dbReference type="NCBI Taxonomy" id="1490290"/>
    <lineage>
        <taxon>Bacteria</taxon>
        <taxon>Bacillati</taxon>
        <taxon>Bacillota</taxon>
        <taxon>Bacilli</taxon>
        <taxon>Bacillales</taxon>
        <taxon>Thermoactinomycetaceae</taxon>
        <taxon>Paenactinomyces</taxon>
    </lineage>
</organism>
<dbReference type="PANTHER" id="PTHR47297:SF2">
    <property type="entry name" value="OS02G0606800 PROTEIN"/>
    <property type="match status" value="1"/>
</dbReference>
<evidence type="ECO:0000313" key="3">
    <source>
        <dbReference type="Proteomes" id="UP000535491"/>
    </source>
</evidence>
<gene>
    <name evidence="2" type="ORF">H1191_02570</name>
</gene>
<keyword evidence="3" id="KW-1185">Reference proteome</keyword>
<dbReference type="RefSeq" id="WP_181750398.1">
    <property type="nucleotide sequence ID" value="NZ_JACEIQ010000001.1"/>
</dbReference>
<evidence type="ECO:0000259" key="1">
    <source>
        <dbReference type="Pfam" id="PF00857"/>
    </source>
</evidence>
<dbReference type="Pfam" id="PF00857">
    <property type="entry name" value="Isochorismatase"/>
    <property type="match status" value="1"/>
</dbReference>
<dbReference type="AlphaFoldDB" id="A0A7W1WNT9"/>
<protein>
    <submittedName>
        <fullName evidence="2">Isochorismatase family protein</fullName>
    </submittedName>
</protein>
<dbReference type="GO" id="GO:0019365">
    <property type="term" value="P:pyridine nucleotide salvage"/>
    <property type="evidence" value="ECO:0007669"/>
    <property type="project" value="InterPro"/>
</dbReference>
<dbReference type="PANTHER" id="PTHR47297">
    <property type="match status" value="1"/>
</dbReference>
<dbReference type="InterPro" id="IPR000868">
    <property type="entry name" value="Isochorismatase-like_dom"/>
</dbReference>
<dbReference type="InterPro" id="IPR036380">
    <property type="entry name" value="Isochorismatase-like_sf"/>
</dbReference>
<dbReference type="GO" id="GO:0008936">
    <property type="term" value="F:nicotinamidase activity"/>
    <property type="evidence" value="ECO:0007669"/>
    <property type="project" value="InterPro"/>
</dbReference>
<dbReference type="SUPFAM" id="SSF52499">
    <property type="entry name" value="Isochorismatase-like hydrolases"/>
    <property type="match status" value="1"/>
</dbReference>
<dbReference type="EMBL" id="JACEIQ010000001">
    <property type="protein sequence ID" value="MBA4493198.1"/>
    <property type="molecule type" value="Genomic_DNA"/>
</dbReference>
<accession>A0A7W1WNT9</accession>
<name>A0A7W1WNT9_9BACL</name>
<feature type="domain" description="Isochorismatase-like" evidence="1">
    <location>
        <begin position="38"/>
        <end position="178"/>
    </location>
</feature>
<sequence>MKTSSAFISYMSSQLANAPQESITSIVQKAGDISNVYLVFVDILKGFCETGALSSERVNEMVEPVARFANQCLDEGLPNENLIFLNDNHPADAVEFEVFAPHCIRGTAEAQVVGPLQAIQQRQGVQTFFKNATNGLFGRNENGLRFFEWLEQIFDKGTSVFIVVGDCTDLCIYQNAMAIRLLANEKNIHTRVIVPQSLVRTYDLSVEQANQLGALAHDADLMDLVFLYHMKMNGVEIISSFYKE</sequence>
<dbReference type="Proteomes" id="UP000535491">
    <property type="component" value="Unassembled WGS sequence"/>
</dbReference>
<dbReference type="Gene3D" id="3.40.50.850">
    <property type="entry name" value="Isochorismatase-like"/>
    <property type="match status" value="1"/>
</dbReference>
<evidence type="ECO:0000313" key="2">
    <source>
        <dbReference type="EMBL" id="MBA4493198.1"/>
    </source>
</evidence>
<dbReference type="InterPro" id="IPR044717">
    <property type="entry name" value="NIC1"/>
</dbReference>
<reference evidence="2 3" key="1">
    <citation type="submission" date="2020-07" db="EMBL/GenBank/DDBJ databases">
        <authorList>
            <person name="Feng H."/>
        </authorList>
    </citation>
    <scope>NUCLEOTIDE SEQUENCE [LARGE SCALE GENOMIC DNA]</scope>
    <source>
        <strain evidence="3">s-10</strain>
    </source>
</reference>
<comment type="caution">
    <text evidence="2">The sequence shown here is derived from an EMBL/GenBank/DDBJ whole genome shotgun (WGS) entry which is preliminary data.</text>
</comment>
<proteinExistence type="predicted"/>